<name>A0ABS1X0E0_9GAMM</name>
<reference evidence="2 3" key="1">
    <citation type="journal article" date="2021" name="Int. J. Syst. Evol. Microbiol.">
        <title>Steroidobacter gossypii sp. nov., isolated from soil of cotton cropping field.</title>
        <authorList>
            <person name="Huang R."/>
            <person name="Yang S."/>
            <person name="Zhen C."/>
            <person name="Liu W."/>
        </authorList>
    </citation>
    <scope>NUCLEOTIDE SEQUENCE [LARGE SCALE GENOMIC DNA]</scope>
    <source>
        <strain evidence="2 3">S1-65</strain>
    </source>
</reference>
<dbReference type="InterPro" id="IPR017734">
    <property type="entry name" value="T6SS_SciN"/>
</dbReference>
<dbReference type="Proteomes" id="UP000661077">
    <property type="component" value="Unassembled WGS sequence"/>
</dbReference>
<evidence type="ECO:0000256" key="1">
    <source>
        <dbReference type="SAM" id="SignalP"/>
    </source>
</evidence>
<dbReference type="PROSITE" id="PS51257">
    <property type="entry name" value="PROKAR_LIPOPROTEIN"/>
    <property type="match status" value="1"/>
</dbReference>
<proteinExistence type="predicted"/>
<dbReference type="NCBIfam" id="TIGR03352">
    <property type="entry name" value="VI_chp_3"/>
    <property type="match status" value="1"/>
</dbReference>
<evidence type="ECO:0000313" key="3">
    <source>
        <dbReference type="Proteomes" id="UP000661077"/>
    </source>
</evidence>
<dbReference type="InterPro" id="IPR038706">
    <property type="entry name" value="Type_VI_SciN-like_sf"/>
</dbReference>
<keyword evidence="2" id="KW-0449">Lipoprotein</keyword>
<evidence type="ECO:0000313" key="2">
    <source>
        <dbReference type="EMBL" id="MBM0106719.1"/>
    </source>
</evidence>
<keyword evidence="1" id="KW-0732">Signal</keyword>
<accession>A0ABS1X0E0</accession>
<gene>
    <name evidence="2" type="primary">tssJ</name>
    <name evidence="2" type="ORF">JM946_18460</name>
</gene>
<dbReference type="Pfam" id="PF12790">
    <property type="entry name" value="T6SS-SciN"/>
    <property type="match status" value="1"/>
</dbReference>
<dbReference type="PANTHER" id="PTHR37625:SF4">
    <property type="entry name" value="OUTER MEMBRANE LIPOPROTEIN"/>
    <property type="match status" value="1"/>
</dbReference>
<comment type="caution">
    <text evidence="2">The sequence shown here is derived from an EMBL/GenBank/DDBJ whole genome shotgun (WGS) entry which is preliminary data.</text>
</comment>
<dbReference type="PANTHER" id="PTHR37625">
    <property type="entry name" value="OUTER MEMBRANE LIPOPROTEIN-RELATED"/>
    <property type="match status" value="1"/>
</dbReference>
<dbReference type="Gene3D" id="2.60.40.4150">
    <property type="entry name" value="Type VI secretion system, lipoprotein SciN"/>
    <property type="match status" value="1"/>
</dbReference>
<sequence length="164" mass="17821">MDKALFRSTPRLVACLLACLLSACASKPPKPEPARARLVASEQVNPDESGRSSPIVVRVYQLRADGAFAGAEFFDLYSKEKEVLGESLVAREEYVLSPGETRELEIPLNAQTSYLGVLAAFRDIRAAQWRALTRAPAKTLMDLLGKDGVTITVDKNAVALSVKD</sequence>
<dbReference type="EMBL" id="JAEVLS010000004">
    <property type="protein sequence ID" value="MBM0106719.1"/>
    <property type="molecule type" value="Genomic_DNA"/>
</dbReference>
<protein>
    <submittedName>
        <fullName evidence="2">Type VI secretion system lipoprotein TssJ</fullName>
    </submittedName>
</protein>
<organism evidence="2 3">
    <name type="scientific">Steroidobacter gossypii</name>
    <dbReference type="NCBI Taxonomy" id="2805490"/>
    <lineage>
        <taxon>Bacteria</taxon>
        <taxon>Pseudomonadati</taxon>
        <taxon>Pseudomonadota</taxon>
        <taxon>Gammaproteobacteria</taxon>
        <taxon>Steroidobacterales</taxon>
        <taxon>Steroidobacteraceae</taxon>
        <taxon>Steroidobacter</taxon>
    </lineage>
</organism>
<feature type="chain" id="PRO_5045756292" evidence="1">
    <location>
        <begin position="26"/>
        <end position="164"/>
    </location>
</feature>
<dbReference type="RefSeq" id="WP_203168834.1">
    <property type="nucleotide sequence ID" value="NZ_JAEVLS010000004.1"/>
</dbReference>
<keyword evidence="3" id="KW-1185">Reference proteome</keyword>
<feature type="signal peptide" evidence="1">
    <location>
        <begin position="1"/>
        <end position="25"/>
    </location>
</feature>